<evidence type="ECO:0000256" key="8">
    <source>
        <dbReference type="ARBA" id="ARBA00023172"/>
    </source>
</evidence>
<dbReference type="PANTHER" id="PTHR19306">
    <property type="entry name" value="STRUCTURAL MAINTENANCE OF CHROMOSOMES 5,6 SMC5, SMC6"/>
    <property type="match status" value="1"/>
</dbReference>
<keyword evidence="9" id="KW-0234">DNA repair</keyword>
<dbReference type="AlphaFoldDB" id="A0A9D4QET8"/>
<evidence type="ECO:0000256" key="5">
    <source>
        <dbReference type="ARBA" id="ARBA00022763"/>
    </source>
</evidence>
<evidence type="ECO:0000256" key="3">
    <source>
        <dbReference type="ARBA" id="ARBA00022454"/>
    </source>
</evidence>
<evidence type="ECO:0000256" key="11">
    <source>
        <dbReference type="SAM" id="MobiDB-lite"/>
    </source>
</evidence>
<protein>
    <submittedName>
        <fullName evidence="12">Uncharacterized protein</fullName>
    </submittedName>
</protein>
<feature type="region of interest" description="Disordered" evidence="11">
    <location>
        <begin position="34"/>
        <end position="79"/>
    </location>
</feature>
<organism evidence="12 13">
    <name type="scientific">Rhipicephalus sanguineus</name>
    <name type="common">Brown dog tick</name>
    <name type="synonym">Ixodes sanguineus</name>
    <dbReference type="NCBI Taxonomy" id="34632"/>
    <lineage>
        <taxon>Eukaryota</taxon>
        <taxon>Metazoa</taxon>
        <taxon>Ecdysozoa</taxon>
        <taxon>Arthropoda</taxon>
        <taxon>Chelicerata</taxon>
        <taxon>Arachnida</taxon>
        <taxon>Acari</taxon>
        <taxon>Parasitiformes</taxon>
        <taxon>Ixodida</taxon>
        <taxon>Ixodoidea</taxon>
        <taxon>Ixodidae</taxon>
        <taxon>Rhipicephalinae</taxon>
        <taxon>Rhipicephalus</taxon>
        <taxon>Rhipicephalus</taxon>
    </lineage>
</organism>
<keyword evidence="6" id="KW-0067">ATP-binding</keyword>
<evidence type="ECO:0000256" key="2">
    <source>
        <dbReference type="ARBA" id="ARBA00004286"/>
    </source>
</evidence>
<accession>A0A9D4QET8</accession>
<name>A0A9D4QET8_RHISA</name>
<feature type="compositionally biased region" description="Basic and acidic residues" evidence="11">
    <location>
        <begin position="54"/>
        <end position="70"/>
    </location>
</feature>
<gene>
    <name evidence="12" type="ORF">HPB52_011905</name>
</gene>
<keyword evidence="10" id="KW-0539">Nucleus</keyword>
<evidence type="ECO:0000256" key="6">
    <source>
        <dbReference type="ARBA" id="ARBA00022840"/>
    </source>
</evidence>
<reference evidence="12" key="1">
    <citation type="journal article" date="2020" name="Cell">
        <title>Large-Scale Comparative Analyses of Tick Genomes Elucidate Their Genetic Diversity and Vector Capacities.</title>
        <authorList>
            <consortium name="Tick Genome and Microbiome Consortium (TIGMIC)"/>
            <person name="Jia N."/>
            <person name="Wang J."/>
            <person name="Shi W."/>
            <person name="Du L."/>
            <person name="Sun Y."/>
            <person name="Zhan W."/>
            <person name="Jiang J.F."/>
            <person name="Wang Q."/>
            <person name="Zhang B."/>
            <person name="Ji P."/>
            <person name="Bell-Sakyi L."/>
            <person name="Cui X.M."/>
            <person name="Yuan T.T."/>
            <person name="Jiang B.G."/>
            <person name="Yang W.F."/>
            <person name="Lam T.T."/>
            <person name="Chang Q.C."/>
            <person name="Ding S.J."/>
            <person name="Wang X.J."/>
            <person name="Zhu J.G."/>
            <person name="Ruan X.D."/>
            <person name="Zhao L."/>
            <person name="Wei J.T."/>
            <person name="Ye R.Z."/>
            <person name="Que T.C."/>
            <person name="Du C.H."/>
            <person name="Zhou Y.H."/>
            <person name="Cheng J.X."/>
            <person name="Dai P.F."/>
            <person name="Guo W.B."/>
            <person name="Han X.H."/>
            <person name="Huang E.J."/>
            <person name="Li L.F."/>
            <person name="Wei W."/>
            <person name="Gao Y.C."/>
            <person name="Liu J.Z."/>
            <person name="Shao H.Z."/>
            <person name="Wang X."/>
            <person name="Wang C.C."/>
            <person name="Yang T.C."/>
            <person name="Huo Q.B."/>
            <person name="Li W."/>
            <person name="Chen H.Y."/>
            <person name="Chen S.E."/>
            <person name="Zhou L.G."/>
            <person name="Ni X.B."/>
            <person name="Tian J.H."/>
            <person name="Sheng Y."/>
            <person name="Liu T."/>
            <person name="Pan Y.S."/>
            <person name="Xia L.Y."/>
            <person name="Li J."/>
            <person name="Zhao F."/>
            <person name="Cao W.C."/>
        </authorList>
    </citation>
    <scope>NUCLEOTIDE SEQUENCE</scope>
    <source>
        <strain evidence="12">Rsan-2018</strain>
    </source>
</reference>
<comment type="caution">
    <text evidence="12">The sequence shown here is derived from an EMBL/GenBank/DDBJ whole genome shotgun (WGS) entry which is preliminary data.</text>
</comment>
<keyword evidence="8" id="KW-0233">DNA recombination</keyword>
<dbReference type="EMBL" id="JABSTV010001246">
    <property type="protein sequence ID" value="KAH7976323.1"/>
    <property type="molecule type" value="Genomic_DNA"/>
</dbReference>
<evidence type="ECO:0000256" key="1">
    <source>
        <dbReference type="ARBA" id="ARBA00004123"/>
    </source>
</evidence>
<dbReference type="GO" id="GO:0000724">
    <property type="term" value="P:double-strand break repair via homologous recombination"/>
    <property type="evidence" value="ECO:0007669"/>
    <property type="project" value="TreeGrafter"/>
</dbReference>
<feature type="compositionally biased region" description="Basic and acidic residues" evidence="11">
    <location>
        <begin position="35"/>
        <end position="47"/>
    </location>
</feature>
<dbReference type="PANTHER" id="PTHR19306:SF6">
    <property type="entry name" value="STRUCTURAL MAINTENANCE OF CHROMOSOMES PROTEIN 6"/>
    <property type="match status" value="1"/>
</dbReference>
<keyword evidence="4" id="KW-0547">Nucleotide-binding</keyword>
<sequence>MAVAHFEVKGVSVPTVAEGRWATLLARQVVPPAQAKEELDAKLHDEDKQEEAEQGERSNEGGVDRSRATEETGGDAEDYKRMLEKIALIDTNHEARNVMMNASAVPPNCSEAFTALGDQLFPAPDFRYYSSSKQRAELLKENVDDQIR</sequence>
<dbReference type="GO" id="GO:0030915">
    <property type="term" value="C:Smc5-Smc6 complex"/>
    <property type="evidence" value="ECO:0007669"/>
    <property type="project" value="TreeGrafter"/>
</dbReference>
<keyword evidence="5" id="KW-0227">DNA damage</keyword>
<evidence type="ECO:0000256" key="7">
    <source>
        <dbReference type="ARBA" id="ARBA00023054"/>
    </source>
</evidence>
<dbReference type="GO" id="GO:0035861">
    <property type="term" value="C:site of double-strand break"/>
    <property type="evidence" value="ECO:0007669"/>
    <property type="project" value="TreeGrafter"/>
</dbReference>
<keyword evidence="13" id="KW-1185">Reference proteome</keyword>
<reference evidence="12" key="2">
    <citation type="submission" date="2021-09" db="EMBL/GenBank/DDBJ databases">
        <authorList>
            <person name="Jia N."/>
            <person name="Wang J."/>
            <person name="Shi W."/>
            <person name="Du L."/>
            <person name="Sun Y."/>
            <person name="Zhan W."/>
            <person name="Jiang J."/>
            <person name="Wang Q."/>
            <person name="Zhang B."/>
            <person name="Ji P."/>
            <person name="Sakyi L.B."/>
            <person name="Cui X."/>
            <person name="Yuan T."/>
            <person name="Jiang B."/>
            <person name="Yang W."/>
            <person name="Lam T.T.-Y."/>
            <person name="Chang Q."/>
            <person name="Ding S."/>
            <person name="Wang X."/>
            <person name="Zhu J."/>
            <person name="Ruan X."/>
            <person name="Zhao L."/>
            <person name="Wei J."/>
            <person name="Que T."/>
            <person name="Du C."/>
            <person name="Cheng J."/>
            <person name="Dai P."/>
            <person name="Han X."/>
            <person name="Huang E."/>
            <person name="Gao Y."/>
            <person name="Liu J."/>
            <person name="Shao H."/>
            <person name="Ye R."/>
            <person name="Li L."/>
            <person name="Wei W."/>
            <person name="Wang X."/>
            <person name="Wang C."/>
            <person name="Huo Q."/>
            <person name="Li W."/>
            <person name="Guo W."/>
            <person name="Chen H."/>
            <person name="Chen S."/>
            <person name="Zhou L."/>
            <person name="Zhou L."/>
            <person name="Ni X."/>
            <person name="Tian J."/>
            <person name="Zhou Y."/>
            <person name="Sheng Y."/>
            <person name="Liu T."/>
            <person name="Pan Y."/>
            <person name="Xia L."/>
            <person name="Li J."/>
            <person name="Zhao F."/>
            <person name="Cao W."/>
        </authorList>
    </citation>
    <scope>NUCLEOTIDE SEQUENCE</scope>
    <source>
        <strain evidence="12">Rsan-2018</strain>
        <tissue evidence="12">Larvae</tissue>
    </source>
</reference>
<evidence type="ECO:0000256" key="4">
    <source>
        <dbReference type="ARBA" id="ARBA00022741"/>
    </source>
</evidence>
<keyword evidence="3" id="KW-0158">Chromosome</keyword>
<dbReference type="GO" id="GO:0003684">
    <property type="term" value="F:damaged DNA binding"/>
    <property type="evidence" value="ECO:0007669"/>
    <property type="project" value="TreeGrafter"/>
</dbReference>
<proteinExistence type="predicted"/>
<comment type="subcellular location">
    <subcellularLocation>
        <location evidence="2">Chromosome</location>
    </subcellularLocation>
    <subcellularLocation>
        <location evidence="1">Nucleus</location>
    </subcellularLocation>
</comment>
<dbReference type="Proteomes" id="UP000821837">
    <property type="component" value="Chromosome 10"/>
</dbReference>
<dbReference type="VEuPathDB" id="VectorBase:RSAN_033365"/>
<evidence type="ECO:0000256" key="9">
    <source>
        <dbReference type="ARBA" id="ARBA00023204"/>
    </source>
</evidence>
<evidence type="ECO:0000313" key="12">
    <source>
        <dbReference type="EMBL" id="KAH7976323.1"/>
    </source>
</evidence>
<dbReference type="GO" id="GO:0005634">
    <property type="term" value="C:nucleus"/>
    <property type="evidence" value="ECO:0007669"/>
    <property type="project" value="UniProtKB-SubCell"/>
</dbReference>
<keyword evidence="7" id="KW-0175">Coiled coil</keyword>
<dbReference type="GO" id="GO:0005524">
    <property type="term" value="F:ATP binding"/>
    <property type="evidence" value="ECO:0007669"/>
    <property type="project" value="UniProtKB-KW"/>
</dbReference>
<dbReference type="GO" id="GO:0003697">
    <property type="term" value="F:single-stranded DNA binding"/>
    <property type="evidence" value="ECO:0007669"/>
    <property type="project" value="TreeGrafter"/>
</dbReference>
<evidence type="ECO:0000256" key="10">
    <source>
        <dbReference type="ARBA" id="ARBA00023242"/>
    </source>
</evidence>
<evidence type="ECO:0000313" key="13">
    <source>
        <dbReference type="Proteomes" id="UP000821837"/>
    </source>
</evidence>